<gene>
    <name evidence="1" type="ORF">FNJ87_18735</name>
</gene>
<evidence type="ECO:0000313" key="2">
    <source>
        <dbReference type="Proteomes" id="UP001194729"/>
    </source>
</evidence>
<dbReference type="Proteomes" id="UP001194729">
    <property type="component" value="Unassembled WGS sequence"/>
</dbReference>
<name>A0ABS0ABK3_9FLAO</name>
<comment type="caution">
    <text evidence="1">The sequence shown here is derived from an EMBL/GenBank/DDBJ whole genome shotgun (WGS) entry which is preliminary data.</text>
</comment>
<organism evidence="1 2">
    <name type="scientific">Nonlabens mediterrranea</name>
    <dbReference type="NCBI Taxonomy" id="1419947"/>
    <lineage>
        <taxon>Bacteria</taxon>
        <taxon>Pseudomonadati</taxon>
        <taxon>Bacteroidota</taxon>
        <taxon>Flavobacteriia</taxon>
        <taxon>Flavobacteriales</taxon>
        <taxon>Flavobacteriaceae</taxon>
        <taxon>Nonlabens</taxon>
    </lineage>
</organism>
<evidence type="ECO:0000313" key="1">
    <source>
        <dbReference type="EMBL" id="MBF4986259.1"/>
    </source>
</evidence>
<dbReference type="EMBL" id="JADKYU010001049">
    <property type="protein sequence ID" value="MBF4986259.1"/>
    <property type="molecule type" value="Genomic_DNA"/>
</dbReference>
<reference evidence="1 2" key="1">
    <citation type="submission" date="2020-11" db="EMBL/GenBank/DDBJ databases">
        <title>P. mediterranea TC4 genome.</title>
        <authorList>
            <person name="Molmeret M."/>
        </authorList>
    </citation>
    <scope>NUCLEOTIDE SEQUENCE [LARGE SCALE GENOMIC DNA]</scope>
    <source>
        <strain evidence="1 2">TC4</strain>
    </source>
</reference>
<proteinExistence type="predicted"/>
<protein>
    <submittedName>
        <fullName evidence="1">Acyl carrier protein</fullName>
    </submittedName>
</protein>
<feature type="non-terminal residue" evidence="1">
    <location>
        <position position="45"/>
    </location>
</feature>
<accession>A0ABS0ABK3</accession>
<sequence length="45" mass="5317">MILDPFEKIVANLPYGDGFKFVDHILEMDDEHVIGVYRFRFRESG</sequence>
<keyword evidence="2" id="KW-1185">Reference proteome</keyword>